<accession>S7PSK7</accession>
<evidence type="ECO:0008006" key="3">
    <source>
        <dbReference type="Google" id="ProtNLM"/>
    </source>
</evidence>
<evidence type="ECO:0000313" key="2">
    <source>
        <dbReference type="Proteomes" id="UP000030669"/>
    </source>
</evidence>
<dbReference type="KEGG" id="gtr:GLOTRDRAFT_134038"/>
<dbReference type="Gene3D" id="3.80.10.10">
    <property type="entry name" value="Ribonuclease Inhibitor"/>
    <property type="match status" value="1"/>
</dbReference>
<proteinExistence type="predicted"/>
<keyword evidence="2" id="KW-1185">Reference proteome</keyword>
<protein>
    <recommendedName>
        <fullName evidence="3">F-box domain-containing protein</fullName>
    </recommendedName>
</protein>
<dbReference type="HOGENOM" id="CLU_041570_0_0_1"/>
<evidence type="ECO:0000313" key="1">
    <source>
        <dbReference type="EMBL" id="EPQ50372.1"/>
    </source>
</evidence>
<dbReference type="EMBL" id="KB469317">
    <property type="protein sequence ID" value="EPQ50372.1"/>
    <property type="molecule type" value="Genomic_DNA"/>
</dbReference>
<organism evidence="1 2">
    <name type="scientific">Gloeophyllum trabeum (strain ATCC 11539 / FP-39264 / Madison 617)</name>
    <name type="common">Brown rot fungus</name>
    <dbReference type="NCBI Taxonomy" id="670483"/>
    <lineage>
        <taxon>Eukaryota</taxon>
        <taxon>Fungi</taxon>
        <taxon>Dikarya</taxon>
        <taxon>Basidiomycota</taxon>
        <taxon>Agaricomycotina</taxon>
        <taxon>Agaricomycetes</taxon>
        <taxon>Gloeophyllales</taxon>
        <taxon>Gloeophyllaceae</taxon>
        <taxon>Gloeophyllum</taxon>
    </lineage>
</organism>
<dbReference type="RefSeq" id="XP_007871206.1">
    <property type="nucleotide sequence ID" value="XM_007873015.1"/>
</dbReference>
<dbReference type="InterPro" id="IPR032675">
    <property type="entry name" value="LRR_dom_sf"/>
</dbReference>
<dbReference type="eggNOG" id="ENOG502R1C8">
    <property type="taxonomic scope" value="Eukaryota"/>
</dbReference>
<sequence>MSRIVELPPELLDQIACFIDAREDIISFALACNYFFTTLSQTHLQYRDIRGPLCLVPLWKRLAEDVRSASLVRSLTILPEDSWDLQSVVRDSLPLDFRLPTEYREYDPGPDSRRYDSVPVNAALKLMVNLRRFRWFRVPPPVCEEGNDLWRTLGGLGTVRDLHVLDLHDLDLPDWPTVVSSPSFLSLSGLSSLDLRTDALDYSHDEPDLTPLLRMLVNNCPNLVSLRIHLQLFSHDETASAHVLVQDGQWSNLARLYLEGLNCQPSDLSSFLCRHPTLEELRLPCMMPGYRWAQLALPPGNLQNLLAPRLGTLHDIDLNDTVCLSDYFHWDFEWEEEHDINTEDLVQSPWKRQLLQGISSHPTITSVGLANVSHPSQLLELAGVAPQLTQLSLDLDISIDPQSERQEQDWLRALSHFHHLEHIIWYGYLQMGDYGERYRCFQDEQGTKIRRLLEVCPTLREIGDPWRKAVVIHRAGGVLTWVKRHQKDSGDPVIRKTDEVYTVFNV</sequence>
<dbReference type="SUPFAM" id="SSF52047">
    <property type="entry name" value="RNI-like"/>
    <property type="match status" value="1"/>
</dbReference>
<name>S7PSK7_GLOTA</name>
<dbReference type="AlphaFoldDB" id="S7PSK7"/>
<gene>
    <name evidence="1" type="ORF">GLOTRDRAFT_134038</name>
</gene>
<dbReference type="OrthoDB" id="3036354at2759"/>
<dbReference type="GeneID" id="19302899"/>
<reference evidence="1 2" key="1">
    <citation type="journal article" date="2012" name="Science">
        <title>The Paleozoic origin of enzymatic lignin decomposition reconstructed from 31 fungal genomes.</title>
        <authorList>
            <person name="Floudas D."/>
            <person name="Binder M."/>
            <person name="Riley R."/>
            <person name="Barry K."/>
            <person name="Blanchette R.A."/>
            <person name="Henrissat B."/>
            <person name="Martinez A.T."/>
            <person name="Otillar R."/>
            <person name="Spatafora J.W."/>
            <person name="Yadav J.S."/>
            <person name="Aerts A."/>
            <person name="Benoit I."/>
            <person name="Boyd A."/>
            <person name="Carlson A."/>
            <person name="Copeland A."/>
            <person name="Coutinho P.M."/>
            <person name="de Vries R.P."/>
            <person name="Ferreira P."/>
            <person name="Findley K."/>
            <person name="Foster B."/>
            <person name="Gaskell J."/>
            <person name="Glotzer D."/>
            <person name="Gorecki P."/>
            <person name="Heitman J."/>
            <person name="Hesse C."/>
            <person name="Hori C."/>
            <person name="Igarashi K."/>
            <person name="Jurgens J.A."/>
            <person name="Kallen N."/>
            <person name="Kersten P."/>
            <person name="Kohler A."/>
            <person name="Kuees U."/>
            <person name="Kumar T.K.A."/>
            <person name="Kuo A."/>
            <person name="LaButti K."/>
            <person name="Larrondo L.F."/>
            <person name="Lindquist E."/>
            <person name="Ling A."/>
            <person name="Lombard V."/>
            <person name="Lucas S."/>
            <person name="Lundell T."/>
            <person name="Martin R."/>
            <person name="McLaughlin D.J."/>
            <person name="Morgenstern I."/>
            <person name="Morin E."/>
            <person name="Murat C."/>
            <person name="Nagy L.G."/>
            <person name="Nolan M."/>
            <person name="Ohm R.A."/>
            <person name="Patyshakuliyeva A."/>
            <person name="Rokas A."/>
            <person name="Ruiz-Duenas F.J."/>
            <person name="Sabat G."/>
            <person name="Salamov A."/>
            <person name="Samejima M."/>
            <person name="Schmutz J."/>
            <person name="Slot J.C."/>
            <person name="St John F."/>
            <person name="Stenlid J."/>
            <person name="Sun H."/>
            <person name="Sun S."/>
            <person name="Syed K."/>
            <person name="Tsang A."/>
            <person name="Wiebenga A."/>
            <person name="Young D."/>
            <person name="Pisabarro A."/>
            <person name="Eastwood D.C."/>
            <person name="Martin F."/>
            <person name="Cullen D."/>
            <person name="Grigoriev I.V."/>
            <person name="Hibbett D.S."/>
        </authorList>
    </citation>
    <scope>NUCLEOTIDE SEQUENCE [LARGE SCALE GENOMIC DNA]</scope>
    <source>
        <strain evidence="1 2">ATCC 11539</strain>
    </source>
</reference>
<dbReference type="OMA" id="IRASHIH"/>
<dbReference type="Proteomes" id="UP000030669">
    <property type="component" value="Unassembled WGS sequence"/>
</dbReference>